<proteinExistence type="predicted"/>
<protein>
    <recommendedName>
        <fullName evidence="2">CARDB domain-containing protein</fullName>
    </recommendedName>
</protein>
<evidence type="ECO:0008006" key="2">
    <source>
        <dbReference type="Google" id="ProtNLM"/>
    </source>
</evidence>
<dbReference type="EMBL" id="LAZR01021437">
    <property type="protein sequence ID" value="KKL85324.1"/>
    <property type="molecule type" value="Genomic_DNA"/>
</dbReference>
<name>A0A0F9FG30_9ZZZZ</name>
<organism evidence="1">
    <name type="scientific">marine sediment metagenome</name>
    <dbReference type="NCBI Taxonomy" id="412755"/>
    <lineage>
        <taxon>unclassified sequences</taxon>
        <taxon>metagenomes</taxon>
        <taxon>ecological metagenomes</taxon>
    </lineage>
</organism>
<evidence type="ECO:0000313" key="1">
    <source>
        <dbReference type="EMBL" id="KKL85324.1"/>
    </source>
</evidence>
<dbReference type="PANTHER" id="PTHR35902">
    <property type="entry name" value="S-LAYER DOMAIN-LIKE PROTEIN-RELATED"/>
    <property type="match status" value="1"/>
</dbReference>
<dbReference type="PANTHER" id="PTHR35902:SF3">
    <property type="entry name" value="NPCBM-ASSOCIATED, NEW3 DOMAIN OF ALPHA-GALACTOSIDASE"/>
    <property type="match status" value="1"/>
</dbReference>
<dbReference type="Gene3D" id="2.60.40.10">
    <property type="entry name" value="Immunoglobulins"/>
    <property type="match status" value="1"/>
</dbReference>
<feature type="non-terminal residue" evidence="1">
    <location>
        <position position="538"/>
    </location>
</feature>
<dbReference type="AlphaFoldDB" id="A0A0F9FG30"/>
<sequence>MREKILTLSVFSVFIVAMLAVFVSADISFDSVSGDAQTVVQGGTATVSFELEENDTAAVSDINFKTPITLTSGSNTIVSDDIVTKAIAVLAKGNTSAEDMSLDFTIPLTQARGTYTGTLAPIATYAGGDFNPLTITLTIENPPEVQACKLTGNPGGDLRVKDIDFNNLGILIFQEASGNIYLEFGDDDEWFPLDELEIEIEIENNGNDDIDDIEVEWGLYNTKSNEWVIELDEEDEVNINDDDKEIIDAEFNLEDELDVDLDKLNNGKNYRFYVIATGEVDDGASPTTQTCAFDSKNVEVVLENDFVVLTDVQFPETVQCGENVQISAKVWNIGEDDQDEVKVEVHNNDLGLFHKTTEIGDIDGFDDDVYTFSFRVPNDAEEKTHSLRFEVLDEDFDVYENDFDDDESAFTLPFRVSGGCTGVSAEGVSVFASLESGGKAGGELVVKAIITNNDDELKTFTVNAEGFSGWASSFTADRTSLVLGAGDSTDVRFTFNVNKDASGSQSFTIKLVSEDNVVTTQPVSVSIEKRSGLFGGLT</sequence>
<dbReference type="InterPro" id="IPR013783">
    <property type="entry name" value="Ig-like_fold"/>
</dbReference>
<dbReference type="NCBIfam" id="NF033506">
    <property type="entry name" value="PACE-CTERM-PROT"/>
    <property type="match status" value="1"/>
</dbReference>
<comment type="caution">
    <text evidence="1">The sequence shown here is derived from an EMBL/GenBank/DDBJ whole genome shotgun (WGS) entry which is preliminary data.</text>
</comment>
<gene>
    <name evidence="1" type="ORF">LCGC14_1955880</name>
</gene>
<reference evidence="1" key="1">
    <citation type="journal article" date="2015" name="Nature">
        <title>Complex archaea that bridge the gap between prokaryotes and eukaryotes.</title>
        <authorList>
            <person name="Spang A."/>
            <person name="Saw J.H."/>
            <person name="Jorgensen S.L."/>
            <person name="Zaremba-Niedzwiedzka K."/>
            <person name="Martijn J."/>
            <person name="Lind A.E."/>
            <person name="van Eijk R."/>
            <person name="Schleper C."/>
            <person name="Guy L."/>
            <person name="Ettema T.J."/>
        </authorList>
    </citation>
    <scope>NUCLEOTIDE SEQUENCE</scope>
</reference>
<accession>A0A0F9FG30</accession>